<comment type="caution">
    <text evidence="1">The sequence shown here is derived from an EMBL/GenBank/DDBJ whole genome shotgun (WGS) entry which is preliminary data.</text>
</comment>
<evidence type="ECO:0000313" key="2">
    <source>
        <dbReference type="Proteomes" id="UP000005463"/>
    </source>
</evidence>
<dbReference type="InterPro" id="IPR016084">
    <property type="entry name" value="Haem_Oase-like_multi-hlx"/>
</dbReference>
<protein>
    <submittedName>
        <fullName evidence="1">Uncharacterized protein</fullName>
    </submittedName>
</protein>
<sequence>MDQYEARLAIIDTAIDMQRRLLVNHPVFHAIRSIAELRTFMEWHAFAVWDFMSLVKRLQAGLTCVSIPWVPASSADAARLINEIVLSEECDHTPLGFMSHFELYLQAMRDIGASTQCIDDFLSLIRSGADAAHAMSRVEAPAPVQMFVNATLETCRERSTHEVLGAFLFGREDVIPDMFRSLLKRWQFDQKQVPLFHYYLTRHIEIDAEEHGPAARTLISDVTRGDPLKREAAMKAGFVAITARIKLWDALFSHLRNRPAPQMC</sequence>
<evidence type="ECO:0000313" key="1">
    <source>
        <dbReference type="EMBL" id="EDT05176.1"/>
    </source>
</evidence>
<dbReference type="InterPro" id="IPR024423">
    <property type="entry name" value="DUF3050"/>
</dbReference>
<dbReference type="Proteomes" id="UP000005463">
    <property type="component" value="Unassembled WGS sequence"/>
</dbReference>
<gene>
    <name evidence="1" type="ORF">BamIOP4010DRAFT_1303</name>
</gene>
<proteinExistence type="predicted"/>
<organism evidence="1 2">
    <name type="scientific">Burkholderia ambifaria IOP40-10</name>
    <dbReference type="NCBI Taxonomy" id="396596"/>
    <lineage>
        <taxon>Bacteria</taxon>
        <taxon>Pseudomonadati</taxon>
        <taxon>Pseudomonadota</taxon>
        <taxon>Betaproteobacteria</taxon>
        <taxon>Burkholderiales</taxon>
        <taxon>Burkholderiaceae</taxon>
        <taxon>Burkholderia</taxon>
        <taxon>Burkholderia cepacia complex</taxon>
    </lineage>
</organism>
<dbReference type="AlphaFoldDB" id="B1FB94"/>
<reference evidence="1 2" key="1">
    <citation type="submission" date="2008-03" db="EMBL/GenBank/DDBJ databases">
        <title>Sequencing of the draft genome and assembly of Burkholderia ambifaria IOP40-10.</title>
        <authorList>
            <consortium name="US DOE Joint Genome Institute (JGI-PGF)"/>
            <person name="Copeland A."/>
            <person name="Lucas S."/>
            <person name="Lapidus A."/>
            <person name="Glavina del Rio T."/>
            <person name="Dalin E."/>
            <person name="Tice H."/>
            <person name="Bruce D."/>
            <person name="Goodwin L."/>
            <person name="Pitluck S."/>
            <person name="Larimer F."/>
            <person name="Land M.L."/>
            <person name="Hauser L."/>
            <person name="Tiedje J."/>
            <person name="Richardson P."/>
        </authorList>
    </citation>
    <scope>NUCLEOTIDE SEQUENCE [LARGE SCALE GENOMIC DNA]</scope>
    <source>
        <strain evidence="1 2">IOP40-10</strain>
    </source>
</reference>
<dbReference type="EMBL" id="ABLC01000018">
    <property type="protein sequence ID" value="EDT05176.1"/>
    <property type="molecule type" value="Genomic_DNA"/>
</dbReference>
<dbReference type="PATRIC" id="fig|396596.7.peg.6611"/>
<dbReference type="RefSeq" id="WP_006750506.1">
    <property type="nucleotide sequence ID" value="NZ_ABLC01000018.1"/>
</dbReference>
<dbReference type="Pfam" id="PF11251">
    <property type="entry name" value="DUF3050"/>
    <property type="match status" value="1"/>
</dbReference>
<accession>B1FB94</accession>
<name>B1FB94_9BURK</name>
<dbReference type="Gene3D" id="1.20.910.10">
    <property type="entry name" value="Heme oxygenase-like"/>
    <property type="match status" value="1"/>
</dbReference>
<dbReference type="SUPFAM" id="SSF48613">
    <property type="entry name" value="Heme oxygenase-like"/>
    <property type="match status" value="1"/>
</dbReference>